<dbReference type="EMBL" id="JACHJT010000001">
    <property type="protein sequence ID" value="MBB4931822.1"/>
    <property type="molecule type" value="Genomic_DNA"/>
</dbReference>
<dbReference type="Pfam" id="PF16473">
    <property type="entry name" value="Rv2179c-like"/>
    <property type="match status" value="1"/>
</dbReference>
<dbReference type="Proteomes" id="UP000523007">
    <property type="component" value="Unassembled WGS sequence"/>
</dbReference>
<dbReference type="InterPro" id="IPR012337">
    <property type="entry name" value="RNaseH-like_sf"/>
</dbReference>
<comment type="caution">
    <text evidence="2">The sequence shown here is derived from an EMBL/GenBank/DDBJ whole genome shotgun (WGS) entry which is preliminary data.</text>
</comment>
<sequence length="179" mass="20337">MARIYYDTEFLERGPNYPIEFISIGMVREDGTELHAVSSEFDQHAVRTHPFLGKHVWPHLPQVQPTPGVRDGGHPRLDVDHPDVRPRAQIARMVHEFVRTTPDVQLWAWYASYDHVVLSQLFGRMVDLPSGFPMFTCDLKQEAARLGDPQLPEQESGAHNALADARHLKAMAEHLTARA</sequence>
<reference evidence="2 3" key="1">
    <citation type="submission" date="2020-08" db="EMBL/GenBank/DDBJ databases">
        <title>Sequencing the genomes of 1000 actinobacteria strains.</title>
        <authorList>
            <person name="Klenk H.-P."/>
        </authorList>
    </citation>
    <scope>NUCLEOTIDE SEQUENCE [LARGE SCALE GENOMIC DNA]</scope>
    <source>
        <strain evidence="2 3">DSM 102030</strain>
    </source>
</reference>
<evidence type="ECO:0000313" key="3">
    <source>
        <dbReference type="Proteomes" id="UP000523007"/>
    </source>
</evidence>
<dbReference type="Gene3D" id="3.30.420.10">
    <property type="entry name" value="Ribonuclease H-like superfamily/Ribonuclease H"/>
    <property type="match status" value="1"/>
</dbReference>
<dbReference type="SUPFAM" id="SSF53098">
    <property type="entry name" value="Ribonuclease H-like"/>
    <property type="match status" value="1"/>
</dbReference>
<keyword evidence="3" id="KW-1185">Reference proteome</keyword>
<evidence type="ECO:0000259" key="1">
    <source>
        <dbReference type="Pfam" id="PF16473"/>
    </source>
</evidence>
<feature type="domain" description="3'-5' exoribonuclease Rv2179c-like" evidence="1">
    <location>
        <begin position="84"/>
        <end position="173"/>
    </location>
</feature>
<dbReference type="InterPro" id="IPR033390">
    <property type="entry name" value="Rv2179c-like"/>
</dbReference>
<dbReference type="AlphaFoldDB" id="A0A7W7RH82"/>
<dbReference type="RefSeq" id="WP_184578600.1">
    <property type="nucleotide sequence ID" value="NZ_JACHJT010000001.1"/>
</dbReference>
<protein>
    <recommendedName>
        <fullName evidence="1">3'-5' exoribonuclease Rv2179c-like domain-containing protein</fullName>
    </recommendedName>
</protein>
<name>A0A7W7RH82_9ACTN</name>
<dbReference type="InterPro" id="IPR036397">
    <property type="entry name" value="RNaseH_sf"/>
</dbReference>
<proteinExistence type="predicted"/>
<gene>
    <name evidence="2" type="ORF">F4561_002642</name>
</gene>
<evidence type="ECO:0000313" key="2">
    <source>
        <dbReference type="EMBL" id="MBB4931822.1"/>
    </source>
</evidence>
<organism evidence="2 3">
    <name type="scientific">Lipingzhangella halophila</name>
    <dbReference type="NCBI Taxonomy" id="1783352"/>
    <lineage>
        <taxon>Bacteria</taxon>
        <taxon>Bacillati</taxon>
        <taxon>Actinomycetota</taxon>
        <taxon>Actinomycetes</taxon>
        <taxon>Streptosporangiales</taxon>
        <taxon>Nocardiopsidaceae</taxon>
        <taxon>Lipingzhangella</taxon>
    </lineage>
</organism>
<dbReference type="GO" id="GO:0003676">
    <property type="term" value="F:nucleic acid binding"/>
    <property type="evidence" value="ECO:0007669"/>
    <property type="project" value="InterPro"/>
</dbReference>
<accession>A0A7W7RH82</accession>